<dbReference type="Pfam" id="PF15594">
    <property type="entry name" value="Imm50"/>
    <property type="match status" value="1"/>
</dbReference>
<proteinExistence type="predicted"/>
<organism evidence="1 2">
    <name type="scientific">Vibrio gazogenes DSM 21264 = NBRC 103151</name>
    <dbReference type="NCBI Taxonomy" id="1123492"/>
    <lineage>
        <taxon>Bacteria</taxon>
        <taxon>Pseudomonadati</taxon>
        <taxon>Pseudomonadota</taxon>
        <taxon>Gammaproteobacteria</taxon>
        <taxon>Vibrionales</taxon>
        <taxon>Vibrionaceae</taxon>
        <taxon>Vibrio</taxon>
    </lineage>
</organism>
<accession>A0A1M5A5G6</accession>
<evidence type="ECO:0000313" key="1">
    <source>
        <dbReference type="EMBL" id="SHF25357.1"/>
    </source>
</evidence>
<dbReference type="EMBL" id="FQUH01000007">
    <property type="protein sequence ID" value="SHF25357.1"/>
    <property type="molecule type" value="Genomic_DNA"/>
</dbReference>
<dbReference type="InterPro" id="IPR028957">
    <property type="entry name" value="Imm50"/>
</dbReference>
<gene>
    <name evidence="1" type="ORF">SAMN02745781_01813</name>
</gene>
<protein>
    <submittedName>
        <fullName evidence="1">Immunity protein 50</fullName>
    </submittedName>
</protein>
<dbReference type="AlphaFoldDB" id="A0A1M5A5G6"/>
<name>A0A1M5A5G6_VIBGA</name>
<dbReference type="Proteomes" id="UP000184159">
    <property type="component" value="Unassembled WGS sequence"/>
</dbReference>
<dbReference type="RefSeq" id="WP_072958216.1">
    <property type="nucleotide sequence ID" value="NZ_FQUH01000007.1"/>
</dbReference>
<sequence length="127" mass="14442">MYWNELDGTILLSKVFSNPVKVEKIDLMDFCVKRDGPTIIIRFDLIGQVPDLPPKKWGNFNRCQCGINCSGVYNLLVKNIKCSMVCNVEISLGDQNKIHLFSEDGDVEISFHCEHIQFTGPNVYLSE</sequence>
<reference evidence="2" key="1">
    <citation type="submission" date="2016-11" db="EMBL/GenBank/DDBJ databases">
        <authorList>
            <person name="Varghese N."/>
            <person name="Submissions S."/>
        </authorList>
    </citation>
    <scope>NUCLEOTIDE SEQUENCE [LARGE SCALE GENOMIC DNA]</scope>
    <source>
        <strain evidence="2">DSM 21264</strain>
    </source>
</reference>
<evidence type="ECO:0000313" key="2">
    <source>
        <dbReference type="Proteomes" id="UP000184159"/>
    </source>
</evidence>
<keyword evidence="2" id="KW-1185">Reference proteome</keyword>